<evidence type="ECO:0000313" key="1">
    <source>
        <dbReference type="EMBL" id="QJA45225.1"/>
    </source>
</evidence>
<dbReference type="EMBL" id="MT145191">
    <property type="protein sequence ID" value="QJI04869.1"/>
    <property type="molecule type" value="Genomic_DNA"/>
</dbReference>
<accession>A0A6H1ZD81</accession>
<organism evidence="1">
    <name type="scientific">viral metagenome</name>
    <dbReference type="NCBI Taxonomy" id="1070528"/>
    <lineage>
        <taxon>unclassified sequences</taxon>
        <taxon>metagenomes</taxon>
        <taxon>organismal metagenomes</taxon>
    </lineage>
</organism>
<evidence type="ECO:0000313" key="3">
    <source>
        <dbReference type="EMBL" id="QJI04869.1"/>
    </source>
</evidence>
<protein>
    <submittedName>
        <fullName evidence="1">Uncharacterized protein</fullName>
    </submittedName>
</protein>
<sequence length="139" mass="14947">MTNKGGRPPKLQPDAATLKLLEGMGQIQCTTKEASCVLRVAETTFLRFIAEHPDARDAFEMGKGSGLHSLRRTQFKLAEKNAAMAIFLGKNYLGQADKQDITASVVSDVTVNDARGALQHLITRQSAAGPDPASPEQPN</sequence>
<gene>
    <name evidence="3" type="ORF">MM415A00124_0044</name>
    <name evidence="2" type="ORF">MM415B00156_0044</name>
    <name evidence="1" type="ORF">TM448A00198_0040</name>
</gene>
<reference evidence="1" key="1">
    <citation type="submission" date="2020-03" db="EMBL/GenBank/DDBJ databases">
        <title>The deep terrestrial virosphere.</title>
        <authorList>
            <person name="Holmfeldt K."/>
            <person name="Nilsson E."/>
            <person name="Simone D."/>
            <person name="Lopez-Fernandez M."/>
            <person name="Wu X."/>
            <person name="de Brujin I."/>
            <person name="Lundin D."/>
            <person name="Andersson A."/>
            <person name="Bertilsson S."/>
            <person name="Dopson M."/>
        </authorList>
    </citation>
    <scope>NUCLEOTIDE SEQUENCE</scope>
    <source>
        <strain evidence="3">MM415A00124</strain>
        <strain evidence="2">MM415B00156</strain>
        <strain evidence="1">TM448A00198</strain>
    </source>
</reference>
<proteinExistence type="predicted"/>
<evidence type="ECO:0000313" key="2">
    <source>
        <dbReference type="EMBL" id="QJA67804.1"/>
    </source>
</evidence>
<dbReference type="EMBL" id="MT143987">
    <property type="protein sequence ID" value="QJA45225.1"/>
    <property type="molecule type" value="Genomic_DNA"/>
</dbReference>
<dbReference type="EMBL" id="MT141576">
    <property type="protein sequence ID" value="QJA67804.1"/>
    <property type="molecule type" value="Genomic_DNA"/>
</dbReference>
<dbReference type="AlphaFoldDB" id="A0A6H1ZD81"/>
<name>A0A6H1ZD81_9ZZZZ</name>